<feature type="domain" description="Phage head morphogenesis" evidence="1">
    <location>
        <begin position="180"/>
        <end position="291"/>
    </location>
</feature>
<dbReference type="Pfam" id="PF04233">
    <property type="entry name" value="Phage_Mu_F"/>
    <property type="match status" value="1"/>
</dbReference>
<dbReference type="Proteomes" id="UP000000716">
    <property type="component" value="Chromosome"/>
</dbReference>
<dbReference type="Gene3D" id="3.40.390.10">
    <property type="entry name" value="Collagenase (Catalytic Domain)"/>
    <property type="match status" value="1"/>
</dbReference>
<accession>C4L0P5</accession>
<dbReference type="EMBL" id="CP001615">
    <property type="protein sequence ID" value="ACQ68963.1"/>
    <property type="molecule type" value="Genomic_DNA"/>
</dbReference>
<dbReference type="NCBIfam" id="TIGR01641">
    <property type="entry name" value="phageSPP1_gp7"/>
    <property type="match status" value="1"/>
</dbReference>
<dbReference type="GO" id="GO:0008237">
    <property type="term" value="F:metallopeptidase activity"/>
    <property type="evidence" value="ECO:0007669"/>
    <property type="project" value="InterPro"/>
</dbReference>
<protein>
    <submittedName>
        <fullName evidence="2">Phage head morphogenesis protein, SPP1 gp7 family</fullName>
    </submittedName>
</protein>
<dbReference type="STRING" id="360911.EAT1b_0028"/>
<dbReference type="InterPro" id="IPR024079">
    <property type="entry name" value="MetalloPept_cat_dom_sf"/>
</dbReference>
<reference evidence="2 3" key="1">
    <citation type="journal article" date="2011" name="J. Bacteriol.">
        <title>Complete genome sequence of the Thermophilic Bacterium Exiguobacterium sp. AT1b.</title>
        <authorList>
            <person name="Vishnivetskaya T.A."/>
            <person name="Lucas S."/>
            <person name="Copeland A."/>
            <person name="Lapidus A."/>
            <person name="Glavina Del Rio T."/>
            <person name="Dalin E."/>
            <person name="Tice H."/>
            <person name="Bruce D.C."/>
            <person name="Goodwin L.A."/>
            <person name="Pitluck S."/>
            <person name="Saunders E."/>
            <person name="Brettin T."/>
            <person name="Detter C."/>
            <person name="Han C."/>
            <person name="Larimer F."/>
            <person name="Land M.L."/>
            <person name="Hauser L.J."/>
            <person name="Kyrpides N.C."/>
            <person name="Ovchinnikova G."/>
            <person name="Kathariou S."/>
            <person name="Ramaley R.F."/>
            <person name="Rodrigues D.F."/>
            <person name="Hendrix C."/>
            <person name="Richardson P."/>
            <person name="Tiedje J.M."/>
        </authorList>
    </citation>
    <scope>NUCLEOTIDE SEQUENCE [LARGE SCALE GENOMIC DNA]</scope>
    <source>
        <strain evidence="3">ATCC BAA-1283 / AT1b</strain>
    </source>
</reference>
<dbReference type="SUPFAM" id="SSF55486">
    <property type="entry name" value="Metalloproteases ('zincins'), catalytic domain"/>
    <property type="match status" value="1"/>
</dbReference>
<sequence length="642" mass="72728">MAKAPPPRKIDEKVLARMQKDLDGFIVKHQEILDKRAVKYASEIQPFWDDVAIRIENEIRAIYSQVQDANGVPIMKQPVEKAKFRNMQRQMERLQKLQDFLVGRMGAPEQDEKMKRNLAYSFAEGYYYHGYAIEQSAKVAMTLPVLTQGVVMGVLANPWLPDGATYSDRLRANTAYLAGKMRDAVQEGVGKGWGINRLARRIKDIAGEGFYNSVRLARTEMTRAAAQGANHTYMQNADIMDGKRWNAVLDARTAPKDAQNDGKVFALDYDTPEKKGEPGRRIPNHPNCRCKWSPVLSALGISTRERIARGEGDTKSKFGERTYTPARDYETYAKERGLPDLNDSVRNEDPRRYLRRGETLADVPKNFFDPFTVASGAVVGTAVTIQEAAQIAIIDNAFTPAKTVKEANAWAEQNLTVKQVDYKGFDVELANEVNKQLYALQQLYPEVQDVNFVGTAQRRNNLLYEKQVRDFEERNKELLADMPLQLKESLIKKYVKKKKVSGNTYAQATNKTWGELAGISFNEKWAKDYNGFKESLKSDVASGFHPIGADNPASVLIHEFGHSIDYFLDKIGLRDKYLGPVVEEALADEKLAEELSRYATKNDREVVAEAFAEYRLNPNPRKWARKVGEAIENALEEYREGR</sequence>
<dbReference type="RefSeq" id="WP_012726082.1">
    <property type="nucleotide sequence ID" value="NC_012673.1"/>
</dbReference>
<evidence type="ECO:0000259" key="1">
    <source>
        <dbReference type="Pfam" id="PF04233"/>
    </source>
</evidence>
<organism evidence="2 3">
    <name type="scientific">Exiguobacterium sp. (strain ATCC BAA-1283 / AT1b)</name>
    <dbReference type="NCBI Taxonomy" id="360911"/>
    <lineage>
        <taxon>Bacteria</taxon>
        <taxon>Bacillati</taxon>
        <taxon>Bacillota</taxon>
        <taxon>Bacilli</taxon>
        <taxon>Bacillales</taxon>
        <taxon>Bacillales Family XII. Incertae Sedis</taxon>
        <taxon>Exiguobacterium</taxon>
    </lineage>
</organism>
<dbReference type="eggNOG" id="COG2369">
    <property type="taxonomic scope" value="Bacteria"/>
</dbReference>
<proteinExistence type="predicted"/>
<evidence type="ECO:0000313" key="3">
    <source>
        <dbReference type="Proteomes" id="UP000000716"/>
    </source>
</evidence>
<dbReference type="InterPro" id="IPR006528">
    <property type="entry name" value="Phage_head_morphogenesis_dom"/>
</dbReference>
<dbReference type="AlphaFoldDB" id="C4L0P5"/>
<dbReference type="HOGENOM" id="CLU_426258_0_0_9"/>
<gene>
    <name evidence="2" type="ordered locus">EAT1b_0028</name>
</gene>
<evidence type="ECO:0000313" key="2">
    <source>
        <dbReference type="EMBL" id="ACQ68963.1"/>
    </source>
</evidence>
<dbReference type="OrthoDB" id="9765386at2"/>
<name>C4L0P5_EXISA</name>
<dbReference type="KEGG" id="eat:EAT1b_0028"/>
<keyword evidence="3" id="KW-1185">Reference proteome</keyword>